<sequence>MRSILSLIMIVFLSFGLVVNEAAAKRFGGGRAIGFPRSTSSYNKASPKQSYVKQNTASRWRSGLTGFLLGGLLASLFFGHGFGSALFSWLILIGLALVIVRLFRRPRNHNNPRDWH</sequence>
<reference evidence="2 3" key="1">
    <citation type="submission" date="2018-06" db="EMBL/GenBank/DDBJ databases">
        <authorList>
            <consortium name="Pathogen Informatics"/>
            <person name="Doyle S."/>
        </authorList>
    </citation>
    <scope>NUCLEOTIDE SEQUENCE [LARGE SCALE GENOMIC DNA]</scope>
    <source>
        <strain evidence="2 3">NCTC13315</strain>
    </source>
</reference>
<accession>A0A378HZM5</accession>
<dbReference type="AlphaFoldDB" id="A0A378HZM5"/>
<keyword evidence="3" id="KW-1185">Reference proteome</keyword>
<dbReference type="EMBL" id="UGNV01000001">
    <property type="protein sequence ID" value="STX28379.1"/>
    <property type="molecule type" value="Genomic_DNA"/>
</dbReference>
<evidence type="ECO:0000313" key="2">
    <source>
        <dbReference type="EMBL" id="STX28379.1"/>
    </source>
</evidence>
<dbReference type="OrthoDB" id="5298777at2"/>
<feature type="transmembrane region" description="Helical" evidence="1">
    <location>
        <begin position="77"/>
        <end position="103"/>
    </location>
</feature>
<name>A0A378HZM5_9GAMM</name>
<keyword evidence="1" id="KW-0472">Membrane</keyword>
<evidence type="ECO:0000256" key="1">
    <source>
        <dbReference type="SAM" id="Phobius"/>
    </source>
</evidence>
<proteinExistence type="predicted"/>
<dbReference type="RefSeq" id="WP_115302130.1">
    <property type="nucleotide sequence ID" value="NZ_CAAAHO010000001.1"/>
</dbReference>
<keyword evidence="1 2" id="KW-0812">Transmembrane</keyword>
<dbReference type="Proteomes" id="UP000254968">
    <property type="component" value="Unassembled WGS sequence"/>
</dbReference>
<protein>
    <submittedName>
        <fullName evidence="2">Transmembrane protein</fullName>
    </submittedName>
</protein>
<keyword evidence="1" id="KW-1133">Transmembrane helix</keyword>
<organism evidence="2 3">
    <name type="scientific">Legionella beliardensis</name>
    <dbReference type="NCBI Taxonomy" id="91822"/>
    <lineage>
        <taxon>Bacteria</taxon>
        <taxon>Pseudomonadati</taxon>
        <taxon>Pseudomonadota</taxon>
        <taxon>Gammaproteobacteria</taxon>
        <taxon>Legionellales</taxon>
        <taxon>Legionellaceae</taxon>
        <taxon>Legionella</taxon>
    </lineage>
</organism>
<evidence type="ECO:0000313" key="3">
    <source>
        <dbReference type="Proteomes" id="UP000254968"/>
    </source>
</evidence>
<gene>
    <name evidence="2" type="ORF">NCTC13315_00908</name>
</gene>